<dbReference type="WBParaSite" id="mrna-Wban_09982">
    <property type="protein sequence ID" value="mrna-Wban_09982"/>
    <property type="gene ID" value="Wban_09982"/>
</dbReference>
<feature type="domain" description="G-protein coupled receptors family 1 profile" evidence="11">
    <location>
        <begin position="63"/>
        <end position="395"/>
    </location>
</feature>
<feature type="transmembrane region" description="Helical" evidence="10">
    <location>
        <begin position="163"/>
        <end position="186"/>
    </location>
</feature>
<dbReference type="PANTHER" id="PTHR24248">
    <property type="entry name" value="ADRENERGIC RECEPTOR-RELATED G-PROTEIN COUPLED RECEPTOR"/>
    <property type="match status" value="1"/>
</dbReference>
<dbReference type="PRINTS" id="PR00237">
    <property type="entry name" value="GPCRRHODOPSN"/>
</dbReference>
<reference evidence="13" key="3">
    <citation type="submission" date="2024-02" db="UniProtKB">
        <authorList>
            <consortium name="WormBaseParasite"/>
        </authorList>
    </citation>
    <scope>IDENTIFICATION</scope>
    <source>
        <strain evidence="13">pt0022</strain>
    </source>
</reference>
<accession>A0AAF5Q5I9</accession>
<reference evidence="12" key="1">
    <citation type="submission" date="2015-03" db="EMBL/GenBank/DDBJ databases">
        <title>Wuchereria bancrofti Genome Sequencing Papua New Guinea Strain.</title>
        <authorList>
            <person name="Small S.T."/>
            <person name="Serre D."/>
            <person name="Zimmerman P.A."/>
        </authorList>
    </citation>
    <scope>NUCLEOTIDE SEQUENCE [LARGE SCALE GENOMIC DNA]</scope>
    <source>
        <strain evidence="12">pt0022</strain>
    </source>
</reference>
<comment type="subcellular location">
    <subcellularLocation>
        <location evidence="1">Cell membrane</location>
        <topology evidence="1">Multi-pass membrane protein</topology>
    </subcellularLocation>
</comment>
<feature type="transmembrane region" description="Helical" evidence="10">
    <location>
        <begin position="83"/>
        <end position="102"/>
    </location>
</feature>
<dbReference type="SMART" id="SM01381">
    <property type="entry name" value="7TM_GPCR_Srsx"/>
    <property type="match status" value="1"/>
</dbReference>
<keyword evidence="7 9" id="KW-0675">Receptor</keyword>
<dbReference type="SUPFAM" id="SSF81321">
    <property type="entry name" value="Family A G protein-coupled receptor-like"/>
    <property type="match status" value="1"/>
</dbReference>
<reference evidence="12" key="2">
    <citation type="journal article" date="2016" name="Mol. Ecol.">
        <title>Population genomics of the filarial nematode parasite Wuchereria bancrofti from mosquitoes.</title>
        <authorList>
            <person name="Small S.T."/>
            <person name="Reimer L.J."/>
            <person name="Tisch D.J."/>
            <person name="King C.L."/>
            <person name="Christensen B.M."/>
            <person name="Siba P.M."/>
            <person name="Kazura J.W."/>
            <person name="Serre D."/>
            <person name="Zimmerman P.A."/>
        </authorList>
    </citation>
    <scope>NUCLEOTIDE SEQUENCE</scope>
    <source>
        <strain evidence="12">pt0022</strain>
    </source>
</reference>
<keyword evidence="6 10" id="KW-0472">Membrane</keyword>
<dbReference type="GO" id="GO:0005886">
    <property type="term" value="C:plasma membrane"/>
    <property type="evidence" value="ECO:0007669"/>
    <property type="project" value="UniProtKB-SubCell"/>
</dbReference>
<evidence type="ECO:0000259" key="11">
    <source>
        <dbReference type="PROSITE" id="PS50262"/>
    </source>
</evidence>
<sequence length="421" mass="48288">MELNLMKNATSTNNSTLDETILPPIMAIRNLTELITTANTANAMKMAIIGALLVVLIMGCIIGNLFVIVAILIERDLKARPQYYLIFSLAIADLLVGVIVTPLGAWSTVTRVWTFGVELCDFWISIDVLVCTSSILHLVAIALDRYWSVTDVSYVQNRTPHRIFGMLGIIWLLSLLISLAPIFGWKDNDFYRRVIEQHVCLISQQISYQIFSTATAFYIPLCAIIFIYYKIMLTAKSRFKRERERRKTISYSQRDTKIQGQCGNLLKSKTEINADMKKGNEMIQVSTNQTFEGQLQSDSTETPLNQTINGKNQQKKMNASMRKRKGYFKENAEMRRERRAWRTLAIITGTFVACWTPFFLLSLYRPICRCRIPILLESITNWLGYLNSALNPIIYTVFSNDFRTAFKRILARLLFLKMSRS</sequence>
<evidence type="ECO:0000256" key="8">
    <source>
        <dbReference type="ARBA" id="ARBA00023224"/>
    </source>
</evidence>
<evidence type="ECO:0000256" key="7">
    <source>
        <dbReference type="ARBA" id="ARBA00023170"/>
    </source>
</evidence>
<dbReference type="Pfam" id="PF00001">
    <property type="entry name" value="7tm_1"/>
    <property type="match status" value="1"/>
</dbReference>
<feature type="transmembrane region" description="Helical" evidence="10">
    <location>
        <begin position="344"/>
        <end position="364"/>
    </location>
</feature>
<evidence type="ECO:0000256" key="6">
    <source>
        <dbReference type="ARBA" id="ARBA00023136"/>
    </source>
</evidence>
<dbReference type="InterPro" id="IPR017452">
    <property type="entry name" value="GPCR_Rhodpsn_7TM"/>
</dbReference>
<evidence type="ECO:0000256" key="10">
    <source>
        <dbReference type="SAM" id="Phobius"/>
    </source>
</evidence>
<keyword evidence="5 9" id="KW-0297">G-protein coupled receptor</keyword>
<dbReference type="Gene3D" id="1.20.1070.10">
    <property type="entry name" value="Rhodopsin 7-helix transmembrane proteins"/>
    <property type="match status" value="1"/>
</dbReference>
<keyword evidence="3 9" id="KW-0812">Transmembrane</keyword>
<dbReference type="PROSITE" id="PS00237">
    <property type="entry name" value="G_PROTEIN_RECEP_F1_1"/>
    <property type="match status" value="1"/>
</dbReference>
<evidence type="ECO:0000256" key="2">
    <source>
        <dbReference type="ARBA" id="ARBA00022475"/>
    </source>
</evidence>
<evidence type="ECO:0000256" key="3">
    <source>
        <dbReference type="ARBA" id="ARBA00022692"/>
    </source>
</evidence>
<keyword evidence="2" id="KW-1003">Cell membrane</keyword>
<feature type="transmembrane region" description="Helical" evidence="10">
    <location>
        <begin position="122"/>
        <end position="143"/>
    </location>
</feature>
<feature type="transmembrane region" description="Helical" evidence="10">
    <location>
        <begin position="206"/>
        <end position="231"/>
    </location>
</feature>
<evidence type="ECO:0000313" key="12">
    <source>
        <dbReference type="Proteomes" id="UP000093561"/>
    </source>
</evidence>
<evidence type="ECO:0000256" key="5">
    <source>
        <dbReference type="ARBA" id="ARBA00023040"/>
    </source>
</evidence>
<dbReference type="Proteomes" id="UP000093561">
    <property type="component" value="Unassembled WGS sequence"/>
</dbReference>
<evidence type="ECO:0000313" key="13">
    <source>
        <dbReference type="WBParaSite" id="mrna-Wban_09982"/>
    </source>
</evidence>
<comment type="similarity">
    <text evidence="9">Belongs to the G-protein coupled receptor 1 family.</text>
</comment>
<dbReference type="CDD" id="cd15331">
    <property type="entry name" value="7tmA_5-HT1A_invertebrates"/>
    <property type="match status" value="1"/>
</dbReference>
<organism evidence="12 13">
    <name type="scientific">Wuchereria bancrofti</name>
    <dbReference type="NCBI Taxonomy" id="6293"/>
    <lineage>
        <taxon>Eukaryota</taxon>
        <taxon>Metazoa</taxon>
        <taxon>Ecdysozoa</taxon>
        <taxon>Nematoda</taxon>
        <taxon>Chromadorea</taxon>
        <taxon>Rhabditida</taxon>
        <taxon>Spirurina</taxon>
        <taxon>Spiruromorpha</taxon>
        <taxon>Filarioidea</taxon>
        <taxon>Onchocercidae</taxon>
        <taxon>Wuchereria</taxon>
    </lineage>
</organism>
<dbReference type="InterPro" id="IPR000276">
    <property type="entry name" value="GPCR_Rhodpsn"/>
</dbReference>
<keyword evidence="8 9" id="KW-0807">Transducer</keyword>
<protein>
    <submittedName>
        <fullName evidence="13">G_PROTEIN_RECEP_F1_2 domain-containing protein</fullName>
    </submittedName>
</protein>
<dbReference type="PROSITE" id="PS50262">
    <property type="entry name" value="G_PROTEIN_RECEP_F1_2"/>
    <property type="match status" value="1"/>
</dbReference>
<evidence type="ECO:0000256" key="9">
    <source>
        <dbReference type="RuleBase" id="RU000688"/>
    </source>
</evidence>
<dbReference type="AlphaFoldDB" id="A0AAF5Q5I9"/>
<evidence type="ECO:0000256" key="4">
    <source>
        <dbReference type="ARBA" id="ARBA00022989"/>
    </source>
</evidence>
<name>A0AAF5Q5I9_WUCBA</name>
<proteinExistence type="inferred from homology"/>
<evidence type="ECO:0000256" key="1">
    <source>
        <dbReference type="ARBA" id="ARBA00004651"/>
    </source>
</evidence>
<feature type="transmembrane region" description="Helical" evidence="10">
    <location>
        <begin position="46"/>
        <end position="71"/>
    </location>
</feature>
<dbReference type="GO" id="GO:0004930">
    <property type="term" value="F:G protein-coupled receptor activity"/>
    <property type="evidence" value="ECO:0007669"/>
    <property type="project" value="UniProtKB-KW"/>
</dbReference>
<keyword evidence="4 10" id="KW-1133">Transmembrane helix</keyword>